<protein>
    <submittedName>
        <fullName evidence="3">Uncharacterized protein</fullName>
    </submittedName>
</protein>
<feature type="region of interest" description="Disordered" evidence="1">
    <location>
        <begin position="77"/>
        <end position="107"/>
    </location>
</feature>
<proteinExistence type="predicted"/>
<evidence type="ECO:0000313" key="3">
    <source>
        <dbReference type="EMBL" id="GCD99611.1"/>
    </source>
</evidence>
<dbReference type="EMBL" id="BIFH01000033">
    <property type="protein sequence ID" value="GCD99611.1"/>
    <property type="molecule type" value="Genomic_DNA"/>
</dbReference>
<comment type="caution">
    <text evidence="3">The sequence shown here is derived from an EMBL/GenBank/DDBJ whole genome shotgun (WGS) entry which is preliminary data.</text>
</comment>
<keyword evidence="2" id="KW-1133">Transmembrane helix</keyword>
<name>A0A401YYE1_9ACTN</name>
<feature type="transmembrane region" description="Helical" evidence="2">
    <location>
        <begin position="51"/>
        <end position="73"/>
    </location>
</feature>
<sequence>MIESPSRIEPVRCGPMRAASGRVMYERDHVSDTPTADAPTEAARRRRRAPLLVVGGIVTAALVAGALTIGGAFDGDGDSAAPTAHERPADGTPPPATSETPEPPSTVTRITRADVKALTDARTRALRDGDASAFVSGIDPANTELLSGQRRLLANLRLFPFAGAEFLPPTSLDVVQAADAGAYSHDMVIVFSHQLDGIDSEPVAETYTWTLSRASIDAPVRITKIVGSNATSNPTRPIRYPAAWDGDEVAVVEREHILLAVAATDRDRAAAWADRAELAAKRNAEAWHGPAITPRRFAVFVPTKRETVRGVLGGLTGSCELVTPARPGGGSMSPVGARVTFDGADTAFASSTNPDTGIGLIRRELAQAMVAQFAQSSLIGGGGRSRWVSEGFAYYLAGDDGFRNAARAELRAGRFSGKLPVDTDLLPNVKGDQAAGAGFHVSMLTIRYLAEKYGAAEADGFVVAMYANPASLDAAIKAASGLERAAFEAGWADYVRAEIGG</sequence>
<reference evidence="3 4" key="1">
    <citation type="submission" date="2018-12" db="EMBL/GenBank/DDBJ databases">
        <title>Draft genome sequence of Embleya hyalina NBRC 13850T.</title>
        <authorList>
            <person name="Komaki H."/>
            <person name="Hosoyama A."/>
            <person name="Kimura A."/>
            <person name="Ichikawa N."/>
            <person name="Tamura T."/>
        </authorList>
    </citation>
    <scope>NUCLEOTIDE SEQUENCE [LARGE SCALE GENOMIC DNA]</scope>
    <source>
        <strain evidence="3 4">NBRC 13850</strain>
    </source>
</reference>
<gene>
    <name evidence="3" type="ORF">EHYA_07333</name>
</gene>
<feature type="region of interest" description="Disordered" evidence="1">
    <location>
        <begin position="24"/>
        <end position="44"/>
    </location>
</feature>
<evidence type="ECO:0000256" key="2">
    <source>
        <dbReference type="SAM" id="Phobius"/>
    </source>
</evidence>
<feature type="compositionally biased region" description="Low complexity" evidence="1">
    <location>
        <begin position="32"/>
        <end position="41"/>
    </location>
</feature>
<keyword evidence="4" id="KW-1185">Reference proteome</keyword>
<evidence type="ECO:0000256" key="1">
    <source>
        <dbReference type="SAM" id="MobiDB-lite"/>
    </source>
</evidence>
<keyword evidence="2" id="KW-0472">Membrane</keyword>
<dbReference type="AlphaFoldDB" id="A0A401YYE1"/>
<dbReference type="Proteomes" id="UP000286931">
    <property type="component" value="Unassembled WGS sequence"/>
</dbReference>
<accession>A0A401YYE1</accession>
<feature type="compositionally biased region" description="Pro residues" evidence="1">
    <location>
        <begin position="91"/>
        <end position="104"/>
    </location>
</feature>
<organism evidence="3 4">
    <name type="scientific">Embleya hyalina</name>
    <dbReference type="NCBI Taxonomy" id="516124"/>
    <lineage>
        <taxon>Bacteria</taxon>
        <taxon>Bacillati</taxon>
        <taxon>Actinomycetota</taxon>
        <taxon>Actinomycetes</taxon>
        <taxon>Kitasatosporales</taxon>
        <taxon>Streptomycetaceae</taxon>
        <taxon>Embleya</taxon>
    </lineage>
</organism>
<evidence type="ECO:0000313" key="4">
    <source>
        <dbReference type="Proteomes" id="UP000286931"/>
    </source>
</evidence>
<keyword evidence="2" id="KW-0812">Transmembrane</keyword>